<dbReference type="InterPro" id="IPR039420">
    <property type="entry name" value="WalR-like"/>
</dbReference>
<dbReference type="Pfam" id="PF00196">
    <property type="entry name" value="GerE"/>
    <property type="match status" value="1"/>
</dbReference>
<dbReference type="GO" id="GO:0006355">
    <property type="term" value="P:regulation of DNA-templated transcription"/>
    <property type="evidence" value="ECO:0007669"/>
    <property type="project" value="InterPro"/>
</dbReference>
<dbReference type="PANTHER" id="PTHR43214:SF43">
    <property type="entry name" value="TWO-COMPONENT RESPONSE REGULATOR"/>
    <property type="match status" value="1"/>
</dbReference>
<dbReference type="SUPFAM" id="SSF52172">
    <property type="entry name" value="CheY-like"/>
    <property type="match status" value="1"/>
</dbReference>
<evidence type="ECO:0000256" key="3">
    <source>
        <dbReference type="PROSITE-ProRule" id="PRU00169"/>
    </source>
</evidence>
<dbReference type="CDD" id="cd17535">
    <property type="entry name" value="REC_NarL-like"/>
    <property type="match status" value="1"/>
</dbReference>
<dbReference type="SMART" id="SM00448">
    <property type="entry name" value="REC"/>
    <property type="match status" value="1"/>
</dbReference>
<keyword evidence="2" id="KW-0238">DNA-binding</keyword>
<dbReference type="InterPro" id="IPR000792">
    <property type="entry name" value="Tscrpt_reg_LuxR_C"/>
</dbReference>
<accession>A0A7V1LPQ1</accession>
<protein>
    <submittedName>
        <fullName evidence="6">Response regulator transcription factor</fullName>
    </submittedName>
</protein>
<gene>
    <name evidence="6" type="ORF">ENJ10_14445</name>
</gene>
<evidence type="ECO:0000313" key="6">
    <source>
        <dbReference type="EMBL" id="HED11886.1"/>
    </source>
</evidence>
<dbReference type="InterPro" id="IPR001789">
    <property type="entry name" value="Sig_transdc_resp-reg_receiver"/>
</dbReference>
<dbReference type="AlphaFoldDB" id="A0A7V1LPQ1"/>
<reference evidence="6" key="1">
    <citation type="journal article" date="2020" name="mSystems">
        <title>Genome- and Community-Level Interaction Insights into Carbon Utilization and Element Cycling Functions of Hydrothermarchaeota in Hydrothermal Sediment.</title>
        <authorList>
            <person name="Zhou Z."/>
            <person name="Liu Y."/>
            <person name="Xu W."/>
            <person name="Pan J."/>
            <person name="Luo Z.H."/>
            <person name="Li M."/>
        </authorList>
    </citation>
    <scope>NUCLEOTIDE SEQUENCE [LARGE SCALE GENOMIC DNA]</scope>
    <source>
        <strain evidence="6">HyVt-456</strain>
    </source>
</reference>
<comment type="caution">
    <text evidence="6">The sequence shown here is derived from an EMBL/GenBank/DDBJ whole genome shotgun (WGS) entry which is preliminary data.</text>
</comment>
<evidence type="ECO:0000256" key="2">
    <source>
        <dbReference type="ARBA" id="ARBA00023125"/>
    </source>
</evidence>
<dbReference type="PROSITE" id="PS50110">
    <property type="entry name" value="RESPONSE_REGULATORY"/>
    <property type="match status" value="1"/>
</dbReference>
<dbReference type="GO" id="GO:0003677">
    <property type="term" value="F:DNA binding"/>
    <property type="evidence" value="ECO:0007669"/>
    <property type="project" value="UniProtKB-KW"/>
</dbReference>
<dbReference type="Proteomes" id="UP000886005">
    <property type="component" value="Unassembled WGS sequence"/>
</dbReference>
<evidence type="ECO:0000256" key="1">
    <source>
        <dbReference type="ARBA" id="ARBA00022553"/>
    </source>
</evidence>
<dbReference type="Gene3D" id="3.40.50.2300">
    <property type="match status" value="1"/>
</dbReference>
<dbReference type="GO" id="GO:0000160">
    <property type="term" value="P:phosphorelay signal transduction system"/>
    <property type="evidence" value="ECO:0007669"/>
    <property type="project" value="InterPro"/>
</dbReference>
<sequence length="205" mass="22548">MLRVILIEDDPDVREMLSLIINDTEGFSCLRSFADCESALPLIEKETPDVVLMDIDLPGMSGIEGVRRLKGTLPHLDIIMLTVQEDDDSVFNSLCAGASGYLLKSTSPARILKSISEVANGGAPMSSSVARKVVTSFKPQSPSPLSPRETEVLRMLCEGQNYKAVSEALFISGHTVRMHIKNIYKKLHVHSRGEAVKKAVHNRFI</sequence>
<dbReference type="PROSITE" id="PS50043">
    <property type="entry name" value="HTH_LUXR_2"/>
    <property type="match status" value="1"/>
</dbReference>
<keyword evidence="1 3" id="KW-0597">Phosphoprotein</keyword>
<dbReference type="InterPro" id="IPR016032">
    <property type="entry name" value="Sig_transdc_resp-reg_C-effctor"/>
</dbReference>
<dbReference type="SUPFAM" id="SSF46894">
    <property type="entry name" value="C-terminal effector domain of the bipartite response regulators"/>
    <property type="match status" value="1"/>
</dbReference>
<dbReference type="InterPro" id="IPR058245">
    <property type="entry name" value="NreC/VraR/RcsB-like_REC"/>
</dbReference>
<organism evidence="6">
    <name type="scientific">Caldithrix abyssi</name>
    <dbReference type="NCBI Taxonomy" id="187145"/>
    <lineage>
        <taxon>Bacteria</taxon>
        <taxon>Pseudomonadati</taxon>
        <taxon>Calditrichota</taxon>
        <taxon>Calditrichia</taxon>
        <taxon>Calditrichales</taxon>
        <taxon>Calditrichaceae</taxon>
        <taxon>Caldithrix</taxon>
    </lineage>
</organism>
<dbReference type="PROSITE" id="PS00622">
    <property type="entry name" value="HTH_LUXR_1"/>
    <property type="match status" value="1"/>
</dbReference>
<dbReference type="InterPro" id="IPR011006">
    <property type="entry name" value="CheY-like_superfamily"/>
</dbReference>
<feature type="modified residue" description="4-aspartylphosphate" evidence="3">
    <location>
        <position position="54"/>
    </location>
</feature>
<feature type="domain" description="HTH luxR-type" evidence="4">
    <location>
        <begin position="138"/>
        <end position="203"/>
    </location>
</feature>
<dbReference type="EMBL" id="DRLD01000410">
    <property type="protein sequence ID" value="HED11886.1"/>
    <property type="molecule type" value="Genomic_DNA"/>
</dbReference>
<evidence type="ECO:0000259" key="5">
    <source>
        <dbReference type="PROSITE" id="PS50110"/>
    </source>
</evidence>
<dbReference type="Pfam" id="PF00072">
    <property type="entry name" value="Response_reg"/>
    <property type="match status" value="1"/>
</dbReference>
<dbReference type="SMART" id="SM00421">
    <property type="entry name" value="HTH_LUXR"/>
    <property type="match status" value="1"/>
</dbReference>
<proteinExistence type="predicted"/>
<dbReference type="PRINTS" id="PR00038">
    <property type="entry name" value="HTHLUXR"/>
</dbReference>
<feature type="domain" description="Response regulatory" evidence="5">
    <location>
        <begin position="3"/>
        <end position="119"/>
    </location>
</feature>
<evidence type="ECO:0000259" key="4">
    <source>
        <dbReference type="PROSITE" id="PS50043"/>
    </source>
</evidence>
<dbReference type="PANTHER" id="PTHR43214">
    <property type="entry name" value="TWO-COMPONENT RESPONSE REGULATOR"/>
    <property type="match status" value="1"/>
</dbReference>
<name>A0A7V1LPQ1_CALAY</name>
<dbReference type="CDD" id="cd06170">
    <property type="entry name" value="LuxR_C_like"/>
    <property type="match status" value="1"/>
</dbReference>